<keyword evidence="3 8" id="KW-1134">Transmembrane beta strand</keyword>
<dbReference type="PROSITE" id="PS52016">
    <property type="entry name" value="TONB_DEPENDENT_REC_3"/>
    <property type="match status" value="1"/>
</dbReference>
<gene>
    <name evidence="11" type="ORF">DWX97_20110</name>
    <name evidence="10" type="ORF">RO785_16285</name>
</gene>
<dbReference type="Proteomes" id="UP001266995">
    <property type="component" value="Unassembled WGS sequence"/>
</dbReference>
<keyword evidence="2 8" id="KW-0813">Transport</keyword>
<evidence type="ECO:0000256" key="7">
    <source>
        <dbReference type="ARBA" id="ARBA00023237"/>
    </source>
</evidence>
<reference evidence="11 12" key="1">
    <citation type="submission" date="2018-08" db="EMBL/GenBank/DDBJ databases">
        <title>A genome reference for cultivated species of the human gut microbiota.</title>
        <authorList>
            <person name="Zou Y."/>
            <person name="Xue W."/>
            <person name="Luo G."/>
        </authorList>
    </citation>
    <scope>NUCLEOTIDE SEQUENCE [LARGE SCALE GENOMIC DNA]</scope>
    <source>
        <strain evidence="11 12">AF22-3AC</strain>
    </source>
</reference>
<dbReference type="Gene3D" id="2.40.170.20">
    <property type="entry name" value="TonB-dependent receptor, beta-barrel domain"/>
    <property type="match status" value="1"/>
</dbReference>
<dbReference type="RefSeq" id="WP_118403442.1">
    <property type="nucleotide sequence ID" value="NZ_JADMQL010000009.1"/>
</dbReference>
<sequence>MKKEEIFSGKTQGKYLSAAKIICFSFLFSIPVAAFAESVVEVPAVSVVQQQGIVKGTVVDEQGETVIGANIKVVGTTVGAITDLNGMFSVNAPVGAKLEISFIGYVTQVVTVPVSRSLKVILKEDSELLDEVVIVGYGTQRVKDLTGAASNVKMEDIPDIPGTSIIDALAGQVIGLSVTQSDGRPGSTGSFKVRQPMSFDADGNSGSFNQPLIVIDDVVQVDENGDPSMTAFNMLNQSEIESMTVLKDASAAVYGSRASAGVILVKTKRGNVGAPKISYSGKLDFADAVSHAKTMNAYELGVFTNRLYNQADMVNGNGNNSYFKYSLAELEAMKNLNYNWLDEAWHSSVSHRHSLTVNGGSEKVTFFAGINYQKQETNLGNVQDYDKWTFRAGGEVKVASGLKLSATLSGYNSNKVGNNAQVNVGAGPWGNQTASRDYAMLSHMPKYIPWETSIYDEVSGETKTYFVSPWGGPQLLDNSTDSKVSGAPVWNYFAEEASKARSYNKTNGYSANFSLTYDVPFIKGLNLKGTYAISYNNSTSEQVGDYYKLARAGNTNKPDMHLLGDYTEWNFINYGDPNGENIDKKPRVKYAKNGSKSEQYSFAISYNRTFGQHDVSATGVVERAESEGDDLSQLYQGLGMSYGGTSATAGTLSSDDTGTYYRKYESGSLSYIGRASYKYANRYLAQFVFRSDASTKFAPENYWGFFPTGSLGWVASEEKFFNNSTLGKIFDFLKVRYSLGKTGKDNVEAWRWLQIYNIKPTGGMGFGSLGGQYTSGASINGTANRNIKWDTTIKQNIGLDMNMLNNRLSVTADFYYDKTKDLIMTISDPEEPIYVGAKLPSINYGKKDAWGFELSVRWSDDIKQSLLPSWGPIKYSIGLDYGISWNKTVLGVEPTFDYPAEAVNRTDYTGYRGMGAEYGFKTWKHTSSGDGILRNQTDIDNYWDYLTKLAEAAGVSPNFLGITSKEKMYPGMLVYEDIAGDIDTENKTIAGPNGVISKEHGEDYAKLADNRRHGINTKLRLQWGNFSWSAQISTTWGGFLDFRGSQTKTSSFMWSQFSYINDMFDMDDNPNGRYPTMAAGNAYGETSDFWQVSAFRMYVRNMTFAYSFPKSILKKVNVDALSINLTGNNLWDFHNPYPDHFVNVYDGIKTGYPTLRTWSLGLNLTF</sequence>
<dbReference type="InterPro" id="IPR008969">
    <property type="entry name" value="CarboxyPept-like_regulatory"/>
</dbReference>
<dbReference type="InterPro" id="IPR039426">
    <property type="entry name" value="TonB-dep_rcpt-like"/>
</dbReference>
<comment type="similarity">
    <text evidence="8">Belongs to the TonB-dependent receptor family.</text>
</comment>
<evidence type="ECO:0000256" key="4">
    <source>
        <dbReference type="ARBA" id="ARBA00022692"/>
    </source>
</evidence>
<name>A0A412IB22_9BACE</name>
<dbReference type="Pfam" id="PF07715">
    <property type="entry name" value="Plug"/>
    <property type="match status" value="1"/>
</dbReference>
<dbReference type="InterPro" id="IPR036942">
    <property type="entry name" value="Beta-barrel_TonB_sf"/>
</dbReference>
<dbReference type="InterPro" id="IPR012910">
    <property type="entry name" value="Plug_dom"/>
</dbReference>
<comment type="subcellular location">
    <subcellularLocation>
        <location evidence="1 8">Cell outer membrane</location>
        <topology evidence="1 8">Multi-pass membrane protein</topology>
    </subcellularLocation>
</comment>
<keyword evidence="7 8" id="KW-0998">Cell outer membrane</keyword>
<evidence type="ECO:0000256" key="1">
    <source>
        <dbReference type="ARBA" id="ARBA00004571"/>
    </source>
</evidence>
<organism evidence="11 12">
    <name type="scientific">Bacteroides cellulosilyticus</name>
    <dbReference type="NCBI Taxonomy" id="246787"/>
    <lineage>
        <taxon>Bacteria</taxon>
        <taxon>Pseudomonadati</taxon>
        <taxon>Bacteroidota</taxon>
        <taxon>Bacteroidia</taxon>
        <taxon>Bacteroidales</taxon>
        <taxon>Bacteroidaceae</taxon>
        <taxon>Bacteroides</taxon>
    </lineage>
</organism>
<dbReference type="EMBL" id="JAVSNH010000001">
    <property type="protein sequence ID" value="MDT4512529.1"/>
    <property type="molecule type" value="Genomic_DNA"/>
</dbReference>
<comment type="caution">
    <text evidence="11">The sequence shown here is derived from an EMBL/GenBank/DDBJ whole genome shotgun (WGS) entry which is preliminary data.</text>
</comment>
<evidence type="ECO:0000313" key="10">
    <source>
        <dbReference type="EMBL" id="MDT4512529.1"/>
    </source>
</evidence>
<evidence type="ECO:0000313" key="11">
    <source>
        <dbReference type="EMBL" id="RGS34075.1"/>
    </source>
</evidence>
<reference evidence="10" key="2">
    <citation type="submission" date="2023-08" db="EMBL/GenBank/DDBJ databases">
        <title>Reintroducing virulent viruses to syntetic microbiomes.</title>
        <authorList>
            <person name="Wilde J."/>
            <person name="Boyes R."/>
            <person name="Robinson A.V."/>
            <person name="Daisley B.A."/>
            <person name="Allen-Vercoe E."/>
        </authorList>
    </citation>
    <scope>NUCLEOTIDE SEQUENCE</scope>
    <source>
        <strain evidence="10">225I_12FAA</strain>
    </source>
</reference>
<evidence type="ECO:0000313" key="12">
    <source>
        <dbReference type="Proteomes" id="UP000283341"/>
    </source>
</evidence>
<dbReference type="InterPro" id="IPR023997">
    <property type="entry name" value="TonB-dep_OMP_SusC/RagA_CS"/>
</dbReference>
<evidence type="ECO:0000259" key="9">
    <source>
        <dbReference type="Pfam" id="PF07715"/>
    </source>
</evidence>
<evidence type="ECO:0000256" key="3">
    <source>
        <dbReference type="ARBA" id="ARBA00022452"/>
    </source>
</evidence>
<dbReference type="AlphaFoldDB" id="A0A412IB22"/>
<dbReference type="SUPFAM" id="SSF56935">
    <property type="entry name" value="Porins"/>
    <property type="match status" value="1"/>
</dbReference>
<dbReference type="NCBIfam" id="TIGR04057">
    <property type="entry name" value="SusC_RagA_signa"/>
    <property type="match status" value="1"/>
</dbReference>
<dbReference type="NCBIfam" id="TIGR04056">
    <property type="entry name" value="OMP_RagA_SusC"/>
    <property type="match status" value="1"/>
</dbReference>
<evidence type="ECO:0000256" key="5">
    <source>
        <dbReference type="ARBA" id="ARBA00022729"/>
    </source>
</evidence>
<feature type="domain" description="TonB-dependent receptor plug" evidence="9">
    <location>
        <begin position="142"/>
        <end position="262"/>
    </location>
</feature>
<dbReference type="PANTHER" id="PTHR30069">
    <property type="entry name" value="TONB-DEPENDENT OUTER MEMBRANE RECEPTOR"/>
    <property type="match status" value="1"/>
</dbReference>
<dbReference type="InterPro" id="IPR037066">
    <property type="entry name" value="Plug_dom_sf"/>
</dbReference>
<evidence type="ECO:0000256" key="2">
    <source>
        <dbReference type="ARBA" id="ARBA00022448"/>
    </source>
</evidence>
<evidence type="ECO:0000256" key="8">
    <source>
        <dbReference type="PROSITE-ProRule" id="PRU01360"/>
    </source>
</evidence>
<dbReference type="GO" id="GO:0015344">
    <property type="term" value="F:siderophore uptake transmembrane transporter activity"/>
    <property type="evidence" value="ECO:0007669"/>
    <property type="project" value="TreeGrafter"/>
</dbReference>
<dbReference type="SUPFAM" id="SSF49464">
    <property type="entry name" value="Carboxypeptidase regulatory domain-like"/>
    <property type="match status" value="1"/>
</dbReference>
<evidence type="ECO:0000256" key="6">
    <source>
        <dbReference type="ARBA" id="ARBA00023136"/>
    </source>
</evidence>
<dbReference type="PANTHER" id="PTHR30069:SF29">
    <property type="entry name" value="HEMOGLOBIN AND HEMOGLOBIN-HAPTOGLOBIN-BINDING PROTEIN 1-RELATED"/>
    <property type="match status" value="1"/>
</dbReference>
<accession>A0A412IB22</accession>
<dbReference type="GO" id="GO:0009279">
    <property type="term" value="C:cell outer membrane"/>
    <property type="evidence" value="ECO:0007669"/>
    <property type="project" value="UniProtKB-SubCell"/>
</dbReference>
<dbReference type="EMBL" id="QRVJ01000024">
    <property type="protein sequence ID" value="RGS34075.1"/>
    <property type="molecule type" value="Genomic_DNA"/>
</dbReference>
<dbReference type="Proteomes" id="UP000283341">
    <property type="component" value="Unassembled WGS sequence"/>
</dbReference>
<keyword evidence="6 8" id="KW-0472">Membrane</keyword>
<dbReference type="Pfam" id="PF13715">
    <property type="entry name" value="CarbopepD_reg_2"/>
    <property type="match status" value="1"/>
</dbReference>
<dbReference type="GO" id="GO:0044718">
    <property type="term" value="P:siderophore transmembrane transport"/>
    <property type="evidence" value="ECO:0007669"/>
    <property type="project" value="TreeGrafter"/>
</dbReference>
<proteinExistence type="inferred from homology"/>
<dbReference type="InterPro" id="IPR023996">
    <property type="entry name" value="TonB-dep_OMP_SusC/RagA"/>
</dbReference>
<keyword evidence="4 8" id="KW-0812">Transmembrane</keyword>
<dbReference type="Gene3D" id="2.60.40.1120">
    <property type="entry name" value="Carboxypeptidase-like, regulatory domain"/>
    <property type="match status" value="1"/>
</dbReference>
<protein>
    <submittedName>
        <fullName evidence="11">SusC/RagA family TonB-linked outer membrane protein</fullName>
    </submittedName>
</protein>
<dbReference type="Gene3D" id="2.170.130.10">
    <property type="entry name" value="TonB-dependent receptor, plug domain"/>
    <property type="match status" value="1"/>
</dbReference>
<keyword evidence="5" id="KW-0732">Signal</keyword>